<dbReference type="Bgee" id="ENSACAG00000017812">
    <property type="expression patterns" value="Expressed in liver and 7 other cell types or tissues"/>
</dbReference>
<evidence type="ECO:0008006" key="8">
    <source>
        <dbReference type="Google" id="ProtNLM"/>
    </source>
</evidence>
<evidence type="ECO:0000313" key="7">
    <source>
        <dbReference type="Proteomes" id="UP000001646"/>
    </source>
</evidence>
<evidence type="ECO:0000313" key="6">
    <source>
        <dbReference type="Ensembl" id="ENSACAP00000017537.3"/>
    </source>
</evidence>
<dbReference type="FunFam" id="2.60.40.2240:FF:000001">
    <property type="entry name" value="acyl-coenzyme A thioesterase 4"/>
    <property type="match status" value="1"/>
</dbReference>
<dbReference type="GeneTree" id="ENSGT01010000222336"/>
<dbReference type="CTD" id="570"/>
<dbReference type="PANTHER" id="PTHR10824:SF18">
    <property type="entry name" value="BILE ACID-COA:AMINO ACID N-ACYLTRANSFERASE"/>
    <property type="match status" value="1"/>
</dbReference>
<dbReference type="Gene3D" id="2.60.40.2240">
    <property type="entry name" value="Acyl-CoA thioester hydrolase/BAAT N-terminal domain"/>
    <property type="match status" value="1"/>
</dbReference>
<dbReference type="MEROPS" id="S09.A50"/>
<dbReference type="GO" id="GO:0047617">
    <property type="term" value="F:fatty acyl-CoA hydrolase activity"/>
    <property type="evidence" value="ECO:0000318"/>
    <property type="project" value="GO_Central"/>
</dbReference>
<feature type="domain" description="Acyl-CoA thioester hydrolase/bile acid-CoA amino acid N-acetyltransferase" evidence="4">
    <location>
        <begin position="14"/>
        <end position="143"/>
    </location>
</feature>
<name>H9GPQ8_ANOCA</name>
<dbReference type="InterPro" id="IPR016662">
    <property type="entry name" value="Acyl-CoA_thioEstase_long-chain"/>
</dbReference>
<feature type="active site" description="Charge relay system" evidence="3">
    <location>
        <position position="363"/>
    </location>
</feature>
<dbReference type="HOGENOM" id="CLU_029849_4_0_1"/>
<evidence type="ECO:0000256" key="1">
    <source>
        <dbReference type="ARBA" id="ARBA00006538"/>
    </source>
</evidence>
<proteinExistence type="inferred from homology"/>
<dbReference type="KEGG" id="acs:100566890"/>
<dbReference type="GO" id="GO:0006637">
    <property type="term" value="P:acyl-CoA metabolic process"/>
    <property type="evidence" value="ECO:0000318"/>
    <property type="project" value="GO_Central"/>
</dbReference>
<dbReference type="GO" id="GO:0006631">
    <property type="term" value="P:fatty acid metabolic process"/>
    <property type="evidence" value="ECO:0000318"/>
    <property type="project" value="GO_Central"/>
</dbReference>
<dbReference type="InterPro" id="IPR006862">
    <property type="entry name" value="Thio_Ohase/aa_AcTrfase"/>
</dbReference>
<dbReference type="PIRSF" id="PIRSF016521">
    <property type="entry name" value="Acyl-CoA_hydro"/>
    <property type="match status" value="1"/>
</dbReference>
<dbReference type="InParanoid" id="H9GPQ8"/>
<reference evidence="6" key="2">
    <citation type="submission" date="2025-08" db="UniProtKB">
        <authorList>
            <consortium name="Ensembl"/>
        </authorList>
    </citation>
    <scope>IDENTIFICATION</scope>
</reference>
<keyword evidence="2" id="KW-0276">Fatty acid metabolism</keyword>
<reference evidence="6" key="1">
    <citation type="submission" date="2009-12" db="EMBL/GenBank/DDBJ databases">
        <title>The Genome Sequence of Anolis carolinensis (Green Anole Lizard).</title>
        <authorList>
            <consortium name="The Genome Sequencing Platform"/>
            <person name="Di Palma F."/>
            <person name="Alfoldi J."/>
            <person name="Heiman D."/>
            <person name="Young S."/>
            <person name="Grabherr M."/>
            <person name="Johnson J."/>
            <person name="Lander E.S."/>
            <person name="Lindblad-Toh K."/>
        </authorList>
    </citation>
    <scope>NUCLEOTIDE SEQUENCE [LARGE SCALE GENOMIC DNA]</scope>
    <source>
        <strain evidence="6">JBL SC #1</strain>
    </source>
</reference>
<dbReference type="Pfam" id="PF04775">
    <property type="entry name" value="Bile_Hydr_Trans"/>
    <property type="match status" value="1"/>
</dbReference>
<dbReference type="PANTHER" id="PTHR10824">
    <property type="entry name" value="ACYL-COENZYME A THIOESTERASE-RELATED"/>
    <property type="match status" value="1"/>
</dbReference>
<dbReference type="Pfam" id="PF08840">
    <property type="entry name" value="BAAT_C"/>
    <property type="match status" value="1"/>
</dbReference>
<dbReference type="AlphaFoldDB" id="H9GPQ8"/>
<dbReference type="GeneID" id="100566890"/>
<protein>
    <recommendedName>
        <fullName evidence="8">Bile acid-CoA:amino acid N-acyltransferase</fullName>
    </recommendedName>
</protein>
<reference evidence="6" key="3">
    <citation type="submission" date="2025-09" db="UniProtKB">
        <authorList>
            <consortium name="Ensembl"/>
        </authorList>
    </citation>
    <scope>IDENTIFICATION</scope>
</reference>
<dbReference type="SUPFAM" id="SSF53474">
    <property type="entry name" value="alpha/beta-Hydrolases"/>
    <property type="match status" value="1"/>
</dbReference>
<evidence type="ECO:0000256" key="2">
    <source>
        <dbReference type="ARBA" id="ARBA00022832"/>
    </source>
</evidence>
<dbReference type="Ensembl" id="ENSACAT00000017883.4">
    <property type="protein sequence ID" value="ENSACAP00000017537.3"/>
    <property type="gene ID" value="ENSACAG00000017812.4"/>
</dbReference>
<dbReference type="Proteomes" id="UP000001646">
    <property type="component" value="Unplaced"/>
</dbReference>
<keyword evidence="2" id="KW-0443">Lipid metabolism</keyword>
<dbReference type="Gene3D" id="3.40.50.1820">
    <property type="entry name" value="alpha/beta hydrolase"/>
    <property type="match status" value="1"/>
</dbReference>
<dbReference type="InterPro" id="IPR042490">
    <property type="entry name" value="Thio_Ohase/BAAT_N"/>
</dbReference>
<dbReference type="FunFam" id="3.40.50.1820:FF:000024">
    <property type="entry name" value="acyl-coenzyme A thioesterase 4"/>
    <property type="match status" value="1"/>
</dbReference>
<feature type="active site" description="Charge relay system" evidence="3">
    <location>
        <position position="235"/>
    </location>
</feature>
<accession>H9GPQ8</accession>
<evidence type="ECO:0000259" key="4">
    <source>
        <dbReference type="Pfam" id="PF04775"/>
    </source>
</evidence>
<dbReference type="InterPro" id="IPR029058">
    <property type="entry name" value="AB_hydrolase_fold"/>
</dbReference>
<evidence type="ECO:0000256" key="3">
    <source>
        <dbReference type="PIRSR" id="PIRSR016521-1"/>
    </source>
</evidence>
<dbReference type="InterPro" id="IPR014940">
    <property type="entry name" value="BAAT_C"/>
</dbReference>
<gene>
    <name evidence="6" type="primary">baat</name>
</gene>
<comment type="similarity">
    <text evidence="1">Belongs to the C/M/P thioester hydrolase family.</text>
</comment>
<sequence length="421" mass="45510">MVHLSVTPVSSLADAPVWIYASGLVPSQTVTLHASLTDERGVQFESRAFYQANDAGEVDLKKMPALGGDYTGVWPMGLFASLKANNKKFHRLMKRDVMGSPFHIQISLFGPFKILTSPTDVPLATCTVERWYVAPGVERFQIKTGRVRGALFVPPGPGPFPGVIDLFGGSGGLFEFRASLLASKGFVVLALAYFAYDDLPQSLTEVNLEYFQEASILLLNHTKVRGPGLGVIGLSKGAEIALAMATFLPQIVAAVCINGATYMNGAPLCFRDVHIPAIPYSSERIVITEMEGMATLHVWGDPHDKGHQASAIPVEKALGPVLFVVGEDDESLKSKLYAEIAIARAKKNGKNNCTLLSYPGAGHLIELPGSPHCYISPMQKSPLPIQWGGKTEPHAKAQEHSWKEIQKFLELHLGPPGSSNL</sequence>
<dbReference type="eggNOG" id="ENOG502QQ8Z">
    <property type="taxonomic scope" value="Eukaryota"/>
</dbReference>
<dbReference type="STRING" id="28377.ENSACAP00000017537"/>
<dbReference type="GO" id="GO:0005777">
    <property type="term" value="C:peroxisome"/>
    <property type="evidence" value="ECO:0000318"/>
    <property type="project" value="GO_Central"/>
</dbReference>
<evidence type="ECO:0000259" key="5">
    <source>
        <dbReference type="Pfam" id="PF08840"/>
    </source>
</evidence>
<keyword evidence="7" id="KW-1185">Reference proteome</keyword>
<feature type="domain" description="BAAT/Acyl-CoA thioester hydrolase C-terminal" evidence="5">
    <location>
        <begin position="206"/>
        <end position="414"/>
    </location>
</feature>
<organism evidence="6 7">
    <name type="scientific">Anolis carolinensis</name>
    <name type="common">Green anole</name>
    <name type="synonym">American chameleon</name>
    <dbReference type="NCBI Taxonomy" id="28377"/>
    <lineage>
        <taxon>Eukaryota</taxon>
        <taxon>Metazoa</taxon>
        <taxon>Chordata</taxon>
        <taxon>Craniata</taxon>
        <taxon>Vertebrata</taxon>
        <taxon>Euteleostomi</taxon>
        <taxon>Lepidosauria</taxon>
        <taxon>Squamata</taxon>
        <taxon>Bifurcata</taxon>
        <taxon>Unidentata</taxon>
        <taxon>Episquamata</taxon>
        <taxon>Toxicofera</taxon>
        <taxon>Iguania</taxon>
        <taxon>Dactyloidae</taxon>
        <taxon>Anolis</taxon>
    </lineage>
</organism>
<dbReference type="OrthoDB" id="6347013at2759"/>
<feature type="active site" description="Charge relay system" evidence="3">
    <location>
        <position position="329"/>
    </location>
</feature>